<evidence type="ECO:0000313" key="4">
    <source>
        <dbReference type="Proteomes" id="UP000565723"/>
    </source>
</evidence>
<comment type="caution">
    <text evidence="3">The sequence shown here is derived from an EMBL/GenBank/DDBJ whole genome shotgun (WGS) entry which is preliminary data.</text>
</comment>
<gene>
    <name evidence="3" type="ORF">HW564_07120</name>
</gene>
<reference evidence="3 4" key="1">
    <citation type="journal article" date="2020" name="Proc. Natl. Acad. Sci. U.S.A.">
        <title>Ecological drivers of bacterial community assembly in synthetic phycospheres.</title>
        <authorList>
            <person name="Fu H."/>
            <person name="Uchimiya M."/>
            <person name="Gore J."/>
            <person name="Moran M.A."/>
        </authorList>
    </citation>
    <scope>NUCLEOTIDE SEQUENCE [LARGE SCALE GENOMIC DNA]</scope>
    <source>
        <strain evidence="3">HF-Din03</strain>
    </source>
</reference>
<dbReference type="OMA" id="MRIPNWT"/>
<protein>
    <submittedName>
        <fullName evidence="3">Prepilin peptidase</fullName>
    </submittedName>
</protein>
<accession>A0A850LF48</accession>
<organism evidence="3 4">
    <name type="scientific">Ruegeria pomeroyi</name>
    <dbReference type="NCBI Taxonomy" id="89184"/>
    <lineage>
        <taxon>Bacteria</taxon>
        <taxon>Pseudomonadati</taxon>
        <taxon>Pseudomonadota</taxon>
        <taxon>Alphaproteobacteria</taxon>
        <taxon>Rhodobacterales</taxon>
        <taxon>Roseobacteraceae</taxon>
        <taxon>Ruegeria</taxon>
    </lineage>
</organism>
<feature type="domain" description="Prepilin type IV endopeptidase peptidase" evidence="2">
    <location>
        <begin position="16"/>
        <end position="133"/>
    </location>
</feature>
<evidence type="ECO:0000259" key="2">
    <source>
        <dbReference type="Pfam" id="PF01478"/>
    </source>
</evidence>
<dbReference type="Proteomes" id="UP000565723">
    <property type="component" value="Unassembled WGS sequence"/>
</dbReference>
<feature type="transmembrane region" description="Helical" evidence="1">
    <location>
        <begin position="36"/>
        <end position="55"/>
    </location>
</feature>
<name>A0A850LF48_9RHOB</name>
<feature type="transmembrane region" description="Helical" evidence="1">
    <location>
        <begin position="111"/>
        <end position="132"/>
    </location>
</feature>
<dbReference type="InterPro" id="IPR000045">
    <property type="entry name" value="Prepilin_IV_endopep_pep"/>
</dbReference>
<keyword evidence="1" id="KW-1133">Transmembrane helix</keyword>
<evidence type="ECO:0000313" key="3">
    <source>
        <dbReference type="EMBL" id="NVK96684.1"/>
    </source>
</evidence>
<proteinExistence type="predicted"/>
<feature type="transmembrane region" description="Helical" evidence="1">
    <location>
        <begin position="6"/>
        <end position="24"/>
    </location>
</feature>
<dbReference type="AlphaFoldDB" id="A0A850LF48"/>
<feature type="transmembrane region" description="Helical" evidence="1">
    <location>
        <begin position="75"/>
        <end position="99"/>
    </location>
</feature>
<sequence>MALPAYAALWFLPFALPICLYVAYTDLAELKIRNHAVMALAGVFLAVGLIAYPPFTGEWASGRIGPVPMALPTYVWQLLHLPLILLVGIVLNAAGAMGAGDAKFLAAAAPFVWTADLILAMAILAASLLGAFTTHRIAKHSGLRRFAPNWKSWDSGKKFPMGLALGLWLVTYLALGAARGS</sequence>
<dbReference type="GO" id="GO:0004190">
    <property type="term" value="F:aspartic-type endopeptidase activity"/>
    <property type="evidence" value="ECO:0007669"/>
    <property type="project" value="InterPro"/>
</dbReference>
<feature type="transmembrane region" description="Helical" evidence="1">
    <location>
        <begin position="159"/>
        <end position="178"/>
    </location>
</feature>
<dbReference type="Gene3D" id="1.20.120.1220">
    <property type="match status" value="1"/>
</dbReference>
<dbReference type="RefSeq" id="WP_011048788.1">
    <property type="nucleotide sequence ID" value="NZ_CP076685.1"/>
</dbReference>
<keyword evidence="1" id="KW-0812">Transmembrane</keyword>
<dbReference type="EMBL" id="JABXIY010000017">
    <property type="protein sequence ID" value="NVK96684.1"/>
    <property type="molecule type" value="Genomic_DNA"/>
</dbReference>
<dbReference type="Pfam" id="PF01478">
    <property type="entry name" value="Peptidase_A24"/>
    <property type="match status" value="1"/>
</dbReference>
<keyword evidence="1" id="KW-0472">Membrane</keyword>
<dbReference type="GO" id="GO:0016020">
    <property type="term" value="C:membrane"/>
    <property type="evidence" value="ECO:0007669"/>
    <property type="project" value="InterPro"/>
</dbReference>
<evidence type="ECO:0000256" key="1">
    <source>
        <dbReference type="SAM" id="Phobius"/>
    </source>
</evidence>